<organism evidence="1 2">
    <name type="scientific">Enterococcus pallens ATCC BAA-351</name>
    <dbReference type="NCBI Taxonomy" id="1158607"/>
    <lineage>
        <taxon>Bacteria</taxon>
        <taxon>Bacillati</taxon>
        <taxon>Bacillota</taxon>
        <taxon>Bacilli</taxon>
        <taxon>Lactobacillales</taxon>
        <taxon>Enterococcaceae</taxon>
        <taxon>Enterococcus</taxon>
    </lineage>
</organism>
<keyword evidence="2" id="KW-1185">Reference proteome</keyword>
<dbReference type="STRING" id="160454.RV10_GL003114"/>
<dbReference type="PATRIC" id="fig|1158607.3.peg.1579"/>
<name>R2T4L1_9ENTE</name>
<sequence length="289" mass="33681">MDTALQLRKAYDQKQLLTVQEIEQLLSASSIVKKLTKDWMENPFFAIFRLLCLAEIPYAERLPYTQQLLNYVTEVIATEEGFSYTGKLEGIVPCYNVMLLEAYTRLGQAKSPEVQAALNWIKRYQVFERNQTTSWPHKGICKHGGCMRKTPCYIGIGKTVRGLLTYAEYTNHQDEEVEALIQQGTDYMLKHQLFQRLSNQQPISAHITDIMFPQAYMLSLTDLVFIANKAHVWADERTQPLKKLLLEKETAPQQWKLDYIYGHKGYKAFETRRKASEWISYLFTEGWKE</sequence>
<accession>R2T4L1</accession>
<dbReference type="eggNOG" id="ENOG502Z8Z3">
    <property type="taxonomic scope" value="Bacteria"/>
</dbReference>
<protein>
    <submittedName>
        <fullName evidence="1">Uncharacterized protein</fullName>
    </submittedName>
</protein>
<dbReference type="HOGENOM" id="CLU_962221_0_0_9"/>
<comment type="caution">
    <text evidence="1">The sequence shown here is derived from an EMBL/GenBank/DDBJ whole genome shotgun (WGS) entry which is preliminary data.</text>
</comment>
<evidence type="ECO:0000313" key="1">
    <source>
        <dbReference type="EMBL" id="EOH95194.1"/>
    </source>
</evidence>
<evidence type="ECO:0000313" key="2">
    <source>
        <dbReference type="Proteomes" id="UP000013782"/>
    </source>
</evidence>
<dbReference type="Proteomes" id="UP000013782">
    <property type="component" value="Unassembled WGS sequence"/>
</dbReference>
<dbReference type="OrthoDB" id="2192355at2"/>
<dbReference type="EMBL" id="AJAQ01000013">
    <property type="protein sequence ID" value="EOH95194.1"/>
    <property type="molecule type" value="Genomic_DNA"/>
</dbReference>
<gene>
    <name evidence="1" type="ORF">UAU_01609</name>
</gene>
<proteinExistence type="predicted"/>
<dbReference type="SUPFAM" id="SSF48239">
    <property type="entry name" value="Terpenoid cyclases/Protein prenyltransferases"/>
    <property type="match status" value="1"/>
</dbReference>
<dbReference type="AlphaFoldDB" id="R2T4L1"/>
<dbReference type="RefSeq" id="WP_010756615.1">
    <property type="nucleotide sequence ID" value="NZ_ASWD01000006.1"/>
</dbReference>
<dbReference type="InterPro" id="IPR008930">
    <property type="entry name" value="Terpenoid_cyclase/PrenylTrfase"/>
</dbReference>
<reference evidence="1 2" key="1">
    <citation type="submission" date="2013-02" db="EMBL/GenBank/DDBJ databases">
        <title>The Genome Sequence of Enterococcus pallens BAA-351.</title>
        <authorList>
            <consortium name="The Broad Institute Genome Sequencing Platform"/>
            <consortium name="The Broad Institute Genome Sequencing Center for Infectious Disease"/>
            <person name="Earl A.M."/>
            <person name="Gilmore M.S."/>
            <person name="Lebreton F."/>
            <person name="Walker B."/>
            <person name="Young S.K."/>
            <person name="Zeng Q."/>
            <person name="Gargeya S."/>
            <person name="Fitzgerald M."/>
            <person name="Haas B."/>
            <person name="Abouelleil A."/>
            <person name="Alvarado L."/>
            <person name="Arachchi H.M."/>
            <person name="Berlin A.M."/>
            <person name="Chapman S.B."/>
            <person name="Dewar J."/>
            <person name="Goldberg J."/>
            <person name="Griggs A."/>
            <person name="Gujja S."/>
            <person name="Hansen M."/>
            <person name="Howarth C."/>
            <person name="Imamovic A."/>
            <person name="Larimer J."/>
            <person name="McCowan C."/>
            <person name="Murphy C."/>
            <person name="Neiman D."/>
            <person name="Pearson M."/>
            <person name="Priest M."/>
            <person name="Roberts A."/>
            <person name="Saif S."/>
            <person name="Shea T."/>
            <person name="Sisk P."/>
            <person name="Sykes S."/>
            <person name="Wortman J."/>
            <person name="Nusbaum C."/>
            <person name="Birren B."/>
        </authorList>
    </citation>
    <scope>NUCLEOTIDE SEQUENCE [LARGE SCALE GENOMIC DNA]</scope>
    <source>
        <strain evidence="1 2">ATCC BAA-351</strain>
    </source>
</reference>